<evidence type="ECO:0000256" key="1">
    <source>
        <dbReference type="SAM" id="MobiDB-lite"/>
    </source>
</evidence>
<accession>A0A9Q0NHD1</accession>
<organism evidence="2 3">
    <name type="scientific">Salix viminalis</name>
    <name type="common">Common osier</name>
    <name type="synonym">Basket willow</name>
    <dbReference type="NCBI Taxonomy" id="40686"/>
    <lineage>
        <taxon>Eukaryota</taxon>
        <taxon>Viridiplantae</taxon>
        <taxon>Streptophyta</taxon>
        <taxon>Embryophyta</taxon>
        <taxon>Tracheophyta</taxon>
        <taxon>Spermatophyta</taxon>
        <taxon>Magnoliopsida</taxon>
        <taxon>eudicotyledons</taxon>
        <taxon>Gunneridae</taxon>
        <taxon>Pentapetalae</taxon>
        <taxon>rosids</taxon>
        <taxon>fabids</taxon>
        <taxon>Malpighiales</taxon>
        <taxon>Salicaceae</taxon>
        <taxon>Saliceae</taxon>
        <taxon>Salix</taxon>
    </lineage>
</organism>
<dbReference type="EMBL" id="JAPFFL010000523">
    <property type="protein sequence ID" value="KAJ6670003.1"/>
    <property type="molecule type" value="Genomic_DNA"/>
</dbReference>
<dbReference type="AlphaFoldDB" id="A0A9Q0NHD1"/>
<dbReference type="Proteomes" id="UP001151529">
    <property type="component" value="Unassembled WGS sequence"/>
</dbReference>
<feature type="region of interest" description="Disordered" evidence="1">
    <location>
        <begin position="73"/>
        <end position="92"/>
    </location>
</feature>
<gene>
    <name evidence="2" type="ORF">OIU85_023195</name>
</gene>
<feature type="region of interest" description="Disordered" evidence="1">
    <location>
        <begin position="1"/>
        <end position="45"/>
    </location>
</feature>
<sequence>MPAPAMSSMIPQNHDAGPTQSSTYVNSGINELPQTSTSPLTDPRLGNLSVSGASLLSYMPPLMPPMVFSRQTTIPATPYGSTPTQQQGESPNVLQNLSIPRPLRSVTSSFAASAASTSTSTTANSTSLATCTIFSAAGTRGVYAKFYSNARPSITNAATTATPFCAHSLSSSAARTFSVKAAAS</sequence>
<reference evidence="2 3" key="1">
    <citation type="journal article" date="2023" name="Int. J. Mol. Sci.">
        <title>De Novo Assembly and Annotation of 11 Diverse Shrub Willow (Salix) Genomes Reveals Novel Gene Organization in Sex-Linked Regions.</title>
        <authorList>
            <person name="Hyden B."/>
            <person name="Feng K."/>
            <person name="Yates T.B."/>
            <person name="Jawdy S."/>
            <person name="Cereghino C."/>
            <person name="Smart L.B."/>
            <person name="Muchero W."/>
        </authorList>
    </citation>
    <scope>NUCLEOTIDE SEQUENCE [LARGE SCALE GENOMIC DNA]</scope>
    <source>
        <tissue evidence="2">Shoot tip</tissue>
    </source>
</reference>
<comment type="caution">
    <text evidence="2">The sequence shown here is derived from an EMBL/GenBank/DDBJ whole genome shotgun (WGS) entry which is preliminary data.</text>
</comment>
<name>A0A9Q0NHD1_SALVM</name>
<keyword evidence="3" id="KW-1185">Reference proteome</keyword>
<feature type="compositionally biased region" description="Polar residues" evidence="1">
    <location>
        <begin position="18"/>
        <end position="40"/>
    </location>
</feature>
<evidence type="ECO:0000313" key="3">
    <source>
        <dbReference type="Proteomes" id="UP001151529"/>
    </source>
</evidence>
<protein>
    <submittedName>
        <fullName evidence="2">Uncharacterized protein</fullName>
    </submittedName>
</protein>
<evidence type="ECO:0000313" key="2">
    <source>
        <dbReference type="EMBL" id="KAJ6670003.1"/>
    </source>
</evidence>
<proteinExistence type="predicted"/>